<dbReference type="GO" id="GO:0005524">
    <property type="term" value="F:ATP binding"/>
    <property type="evidence" value="ECO:0007669"/>
    <property type="project" value="UniProtKB-UniRule"/>
</dbReference>
<proteinExistence type="inferred from homology"/>
<dbReference type="CDD" id="cd10787">
    <property type="entry name" value="LamB_YcsF_like"/>
    <property type="match status" value="1"/>
</dbReference>
<keyword evidence="1" id="KW-0067">ATP-binding</keyword>
<dbReference type="PANTHER" id="PTHR30292">
    <property type="entry name" value="UNCHARACTERIZED PROTEIN YBGL-RELATED"/>
    <property type="match status" value="1"/>
</dbReference>
<keyword evidence="3" id="KW-1185">Reference proteome</keyword>
<comment type="similarity">
    <text evidence="1">Belongs to the LamB/PxpA family.</text>
</comment>
<evidence type="ECO:0000313" key="2">
    <source>
        <dbReference type="EMBL" id="RNB90288.1"/>
    </source>
</evidence>
<keyword evidence="1" id="KW-0378">Hydrolase</keyword>
<organism evidence="2 3">
    <name type="scientific">Brevibacillus fluminis</name>
    <dbReference type="NCBI Taxonomy" id="511487"/>
    <lineage>
        <taxon>Bacteria</taxon>
        <taxon>Bacillati</taxon>
        <taxon>Bacillota</taxon>
        <taxon>Bacilli</taxon>
        <taxon>Bacillales</taxon>
        <taxon>Paenibacillaceae</taxon>
        <taxon>Brevibacillus</taxon>
    </lineage>
</organism>
<dbReference type="OrthoDB" id="9773478at2"/>
<gene>
    <name evidence="1" type="primary">pxpA</name>
    <name evidence="2" type="ORF">EDM56_07165</name>
</gene>
<dbReference type="SUPFAM" id="SSF88713">
    <property type="entry name" value="Glycoside hydrolase/deacetylase"/>
    <property type="match status" value="1"/>
</dbReference>
<reference evidence="2 3" key="1">
    <citation type="submission" date="2018-10" db="EMBL/GenBank/DDBJ databases">
        <title>Phylogenomics of Brevibacillus.</title>
        <authorList>
            <person name="Dunlap C."/>
        </authorList>
    </citation>
    <scope>NUCLEOTIDE SEQUENCE [LARGE SCALE GENOMIC DNA]</scope>
    <source>
        <strain evidence="2 3">JCM 15716</strain>
    </source>
</reference>
<dbReference type="EC" id="3.5.2.9" evidence="1"/>
<dbReference type="Gene3D" id="3.20.20.370">
    <property type="entry name" value="Glycoside hydrolase/deacetylase"/>
    <property type="match status" value="1"/>
</dbReference>
<dbReference type="RefSeq" id="WP_122917216.1">
    <property type="nucleotide sequence ID" value="NZ_RHHQ01000007.1"/>
</dbReference>
<dbReference type="GO" id="GO:0017168">
    <property type="term" value="F:5-oxoprolinase (ATP-hydrolyzing) activity"/>
    <property type="evidence" value="ECO:0007669"/>
    <property type="project" value="UniProtKB-UniRule"/>
</dbReference>
<dbReference type="EMBL" id="RHHQ01000007">
    <property type="protein sequence ID" value="RNB90288.1"/>
    <property type="molecule type" value="Genomic_DNA"/>
</dbReference>
<dbReference type="Pfam" id="PF03746">
    <property type="entry name" value="LamB_YcsF"/>
    <property type="match status" value="1"/>
</dbReference>
<dbReference type="AlphaFoldDB" id="A0A3M8DQ76"/>
<dbReference type="Proteomes" id="UP000271031">
    <property type="component" value="Unassembled WGS sequence"/>
</dbReference>
<protein>
    <recommendedName>
        <fullName evidence="1">5-oxoprolinase subunit A</fullName>
        <shortName evidence="1">5-OPase subunit A</shortName>
        <ecNumber evidence="1">3.5.2.9</ecNumber>
    </recommendedName>
    <alternativeName>
        <fullName evidence="1">5-oxoprolinase (ATP-hydrolyzing) subunit A</fullName>
    </alternativeName>
</protein>
<keyword evidence="1" id="KW-0547">Nucleotide-binding</keyword>
<evidence type="ECO:0000256" key="1">
    <source>
        <dbReference type="HAMAP-Rule" id="MF_00691"/>
    </source>
</evidence>
<evidence type="ECO:0000313" key="3">
    <source>
        <dbReference type="Proteomes" id="UP000271031"/>
    </source>
</evidence>
<dbReference type="InterPro" id="IPR005501">
    <property type="entry name" value="LamB/YcsF/PxpA-like"/>
</dbReference>
<name>A0A3M8DQ76_9BACL</name>
<comment type="caution">
    <text evidence="2">The sequence shown here is derived from an EMBL/GenBank/DDBJ whole genome shotgun (WGS) entry which is preliminary data.</text>
</comment>
<sequence length="253" mass="27517">MPIDLNCDMGEGYGRYHVGNDEGIMPYISSANIACGFHAGDPQVMRRTVQLAKLHGVAIGAHPGLPDLAGFGRREMELSADQLYADTVYQIGALNGFCLAENVRMSHVKPHGALYHMVNRDRELACALVEAVIAIDRELVIYTLPQGELVQAAQAANLRVAREFFADRAYQADGTLVARTHPQAMIKDAASAAARVVNMLAGQRVVTVTGEEIDMQAETVCIHGDERQAVLFARSIRTELERLGVVVSACERT</sequence>
<dbReference type="InterPro" id="IPR011330">
    <property type="entry name" value="Glyco_hydro/deAcase_b/a-brl"/>
</dbReference>
<dbReference type="PANTHER" id="PTHR30292:SF0">
    <property type="entry name" value="5-OXOPROLINASE SUBUNIT A"/>
    <property type="match status" value="1"/>
</dbReference>
<comment type="catalytic activity">
    <reaction evidence="1">
        <text>5-oxo-L-proline + ATP + 2 H2O = L-glutamate + ADP + phosphate + H(+)</text>
        <dbReference type="Rhea" id="RHEA:10348"/>
        <dbReference type="ChEBI" id="CHEBI:15377"/>
        <dbReference type="ChEBI" id="CHEBI:15378"/>
        <dbReference type="ChEBI" id="CHEBI:29985"/>
        <dbReference type="ChEBI" id="CHEBI:30616"/>
        <dbReference type="ChEBI" id="CHEBI:43474"/>
        <dbReference type="ChEBI" id="CHEBI:58402"/>
        <dbReference type="ChEBI" id="CHEBI:456216"/>
        <dbReference type="EC" id="3.5.2.9"/>
    </reaction>
</comment>
<dbReference type="HAMAP" id="MF_00691">
    <property type="entry name" value="PxpA"/>
    <property type="match status" value="1"/>
</dbReference>
<comment type="function">
    <text evidence="1">Catalyzes the cleavage of 5-oxoproline to form L-glutamate coupled to the hydrolysis of ATP to ADP and inorganic phosphate.</text>
</comment>
<comment type="subunit">
    <text evidence="1">Forms a complex composed of PxpA, PxpB and PxpC.</text>
</comment>
<accession>A0A3M8DQ76</accession>
<dbReference type="NCBIfam" id="NF003816">
    <property type="entry name" value="PRK05406.1-5"/>
    <property type="match status" value="1"/>
</dbReference>
<dbReference type="NCBIfam" id="NF003814">
    <property type="entry name" value="PRK05406.1-3"/>
    <property type="match status" value="1"/>
</dbReference>
<dbReference type="GO" id="GO:0005975">
    <property type="term" value="P:carbohydrate metabolic process"/>
    <property type="evidence" value="ECO:0007669"/>
    <property type="project" value="InterPro"/>
</dbReference>